<dbReference type="InterPro" id="IPR019079">
    <property type="entry name" value="Capsule_synth_CapA"/>
</dbReference>
<feature type="domain" description="Capsule synthesis protein CapA" evidence="2">
    <location>
        <begin position="2"/>
        <end position="236"/>
    </location>
</feature>
<dbReference type="SMART" id="SM00854">
    <property type="entry name" value="PGA_cap"/>
    <property type="match status" value="1"/>
</dbReference>
<comment type="caution">
    <text evidence="3">The sequence shown here is derived from an EMBL/GenBank/DDBJ whole genome shotgun (WGS) entry which is preliminary data.</text>
</comment>
<dbReference type="SUPFAM" id="SSF56300">
    <property type="entry name" value="Metallo-dependent phosphatases"/>
    <property type="match status" value="1"/>
</dbReference>
<dbReference type="EMBL" id="AAPH01000003">
    <property type="protein sequence ID" value="EAS44645.1"/>
    <property type="molecule type" value="Genomic_DNA"/>
</dbReference>
<proteinExistence type="inferred from homology"/>
<comment type="similarity">
    <text evidence="1">Belongs to the CapA family.</text>
</comment>
<name>Q1Z868_9GAMM</name>
<protein>
    <submittedName>
        <fullName evidence="3">Capsule biosynthesis protein, putative</fullName>
    </submittedName>
</protein>
<dbReference type="RefSeq" id="WP_006232916.1">
    <property type="nucleotide sequence ID" value="NZ_CH724136.1"/>
</dbReference>
<evidence type="ECO:0000256" key="1">
    <source>
        <dbReference type="ARBA" id="ARBA00005662"/>
    </source>
</evidence>
<dbReference type="InterPro" id="IPR052169">
    <property type="entry name" value="CW_Biosynth-Accessory"/>
</dbReference>
<dbReference type="PANTHER" id="PTHR33393:SF13">
    <property type="entry name" value="PGA BIOSYNTHESIS PROTEIN CAPA"/>
    <property type="match status" value="1"/>
</dbReference>
<dbReference type="CDD" id="cd07381">
    <property type="entry name" value="MPP_CapA"/>
    <property type="match status" value="1"/>
</dbReference>
<evidence type="ECO:0000313" key="3">
    <source>
        <dbReference type="EMBL" id="EAS44645.1"/>
    </source>
</evidence>
<dbReference type="PANTHER" id="PTHR33393">
    <property type="entry name" value="POLYGLUTAMINE SYNTHESIS ACCESSORY PROTEIN RV0574C-RELATED"/>
    <property type="match status" value="1"/>
</dbReference>
<evidence type="ECO:0000313" key="4">
    <source>
        <dbReference type="Proteomes" id="UP000003789"/>
    </source>
</evidence>
<reference evidence="3 4" key="1">
    <citation type="submission" date="2006-03" db="EMBL/GenBank/DDBJ databases">
        <authorList>
            <person name="Bartlett D.H."/>
            <person name="Valle G."/>
            <person name="Lauro F.M."/>
            <person name="Vezzi A."/>
            <person name="Simonato F."/>
            <person name="Eloe E."/>
            <person name="Vitulo N."/>
            <person name="Stratton T.K."/>
            <person name="D'angelo M."/>
            <person name="Ferriera S."/>
            <person name="Johnson J."/>
            <person name="Kravitz S."/>
            <person name="Beeson K."/>
            <person name="Sutton G."/>
            <person name="Rogers Y."/>
            <person name="Friedman R."/>
            <person name="Frazier M."/>
            <person name="Venter J.C."/>
        </authorList>
    </citation>
    <scope>NUCLEOTIDE SEQUENCE [LARGE SCALE GENOMIC DNA]</scope>
    <source>
        <strain evidence="3 4">3TCK</strain>
    </source>
</reference>
<gene>
    <name evidence="3" type="ORF">P3TCK_26767</name>
</gene>
<dbReference type="InterPro" id="IPR029052">
    <property type="entry name" value="Metallo-depent_PP-like"/>
</dbReference>
<sequence length="365" mass="41710">MKVLFIGDICTDSYSIDDIDKFKKTKLYFFLKNYDGYIVANLEAPLLNNKIFDNKNKFSLVNLKELSSLYDFCDFFNLANNHILDQGEQGLKESIEEIDRLSSNFFGAGNNINEARKPAILDLGGKKVGLLSYCCYSSNSESYANINTSGPSPLIFENIKEDVINLKKHVDYIYILPHWGVENEFFPTYDQASLARKIIDLGVNGIIGGHTHTIQCFERYSNQSIYYSLGNFLFNDFIISDVDKYYQGAFNKEGLLVEIDFSDISPKYNEYYVSLSKKMIPEFKSVDNLITPVGLNNLKLADSLKGFSHKPLLDNLNLLLKYNGKSMQVINDSPFVGSSFKPRLESYKSKIKRVTMFTLKRLFLK</sequence>
<dbReference type="Pfam" id="PF09587">
    <property type="entry name" value="PGA_cap"/>
    <property type="match status" value="1"/>
</dbReference>
<dbReference type="AlphaFoldDB" id="Q1Z868"/>
<dbReference type="Proteomes" id="UP000003789">
    <property type="component" value="Unassembled WGS sequence"/>
</dbReference>
<dbReference type="HOGENOM" id="CLU_730874_0_0_6"/>
<dbReference type="Gene3D" id="3.60.21.10">
    <property type="match status" value="1"/>
</dbReference>
<accession>Q1Z868</accession>
<organism evidence="3 4">
    <name type="scientific">Photobacterium profundum 3TCK</name>
    <dbReference type="NCBI Taxonomy" id="314280"/>
    <lineage>
        <taxon>Bacteria</taxon>
        <taxon>Pseudomonadati</taxon>
        <taxon>Pseudomonadota</taxon>
        <taxon>Gammaproteobacteria</taxon>
        <taxon>Vibrionales</taxon>
        <taxon>Vibrionaceae</taxon>
        <taxon>Photobacterium</taxon>
    </lineage>
</organism>
<dbReference type="OrthoDB" id="9810718at2"/>
<evidence type="ECO:0000259" key="2">
    <source>
        <dbReference type="SMART" id="SM00854"/>
    </source>
</evidence>